<dbReference type="Gene3D" id="3.40.190.10">
    <property type="entry name" value="Periplasmic binding protein-like II"/>
    <property type="match status" value="1"/>
</dbReference>
<reference evidence="2 3" key="1">
    <citation type="journal article" date="2014" name="Int. J. Syst. Evol. Microbiol.">
        <title>Listeria floridensis sp. nov., Listeria aquatica sp. nov., Listeria cornellensis sp. nov., Listeria riparia sp. nov. and Listeria grandensis sp. nov., from agricultural and natural environments.</title>
        <authorList>
            <person name="den Bakker H.C."/>
            <person name="Warchocki S."/>
            <person name="Wright E.M."/>
            <person name="Allred A.F."/>
            <person name="Ahlstrom C."/>
            <person name="Manuel C.S."/>
            <person name="Stasiewicz M.J."/>
            <person name="Burrell A."/>
            <person name="Roof S."/>
            <person name="Strawn L."/>
            <person name="Fortes E.D."/>
            <person name="Nightingale K.K."/>
            <person name="Kephart D."/>
            <person name="Wiedmann M."/>
        </authorList>
    </citation>
    <scope>NUCLEOTIDE SEQUENCE [LARGE SCALE GENOMIC DNA]</scope>
    <source>
        <strain evidence="2 3">FSL S10-1204</strain>
    </source>
</reference>
<dbReference type="AlphaFoldDB" id="W7DGV2"/>
<feature type="chain" id="PRO_5004890496" evidence="1">
    <location>
        <begin position="22"/>
        <end position="108"/>
    </location>
</feature>
<dbReference type="PROSITE" id="PS51257">
    <property type="entry name" value="PROKAR_LIPOPROTEIN"/>
    <property type="match status" value="1"/>
</dbReference>
<feature type="signal peptide" evidence="1">
    <location>
        <begin position="1"/>
        <end position="21"/>
    </location>
</feature>
<dbReference type="Proteomes" id="UP000019248">
    <property type="component" value="Unassembled WGS sequence"/>
</dbReference>
<evidence type="ECO:0000313" key="2">
    <source>
        <dbReference type="EMBL" id="EUJ46726.1"/>
    </source>
</evidence>
<protein>
    <submittedName>
        <fullName evidence="2">Dipeptide-binding protein dppE</fullName>
    </submittedName>
</protein>
<dbReference type="SUPFAM" id="SSF53850">
    <property type="entry name" value="Periplasmic binding protein-like II"/>
    <property type="match status" value="1"/>
</dbReference>
<dbReference type="PATRIC" id="fig|1265816.5.peg.53"/>
<evidence type="ECO:0000256" key="1">
    <source>
        <dbReference type="SAM" id="SignalP"/>
    </source>
</evidence>
<sequence length="108" mass="11057">MKKSKLFLVLGLTLVLSLVLAACGGGSDSKSGSGGSKDSEQVLNLSESALIPSADSTKADDAVGLNVINQTNEGLYALDKDGVAQPAGATEKATVSDDKKSLYIQITR</sequence>
<evidence type="ECO:0000313" key="3">
    <source>
        <dbReference type="Proteomes" id="UP000019248"/>
    </source>
</evidence>
<accession>W7DGV2</accession>
<gene>
    <name evidence="2" type="ORF">PRIP_00289</name>
</gene>
<keyword evidence="1" id="KW-0732">Signal</keyword>
<organism evidence="2 3">
    <name type="scientific">Listeria riparia FSL S10-1204</name>
    <dbReference type="NCBI Taxonomy" id="1265816"/>
    <lineage>
        <taxon>Bacteria</taxon>
        <taxon>Bacillati</taxon>
        <taxon>Bacillota</taxon>
        <taxon>Bacilli</taxon>
        <taxon>Bacillales</taxon>
        <taxon>Listeriaceae</taxon>
        <taxon>Listeria</taxon>
    </lineage>
</organism>
<name>W7DGV2_9LIST</name>
<comment type="caution">
    <text evidence="2">The sequence shown here is derived from an EMBL/GenBank/DDBJ whole genome shotgun (WGS) entry which is preliminary data.</text>
</comment>
<dbReference type="EMBL" id="AODL01000002">
    <property type="protein sequence ID" value="EUJ46726.1"/>
    <property type="molecule type" value="Genomic_DNA"/>
</dbReference>
<keyword evidence="3" id="KW-1185">Reference proteome</keyword>
<dbReference type="Gene3D" id="3.90.76.10">
    <property type="entry name" value="Dipeptide-binding Protein, Domain 1"/>
    <property type="match status" value="1"/>
</dbReference>
<proteinExistence type="predicted"/>